<keyword evidence="3" id="KW-1185">Reference proteome</keyword>
<feature type="domain" description="DNA primase/polymerase bifunctional N-terminal" evidence="1">
    <location>
        <begin position="17"/>
        <end position="58"/>
    </location>
</feature>
<name>A0ABU8U6V2_9ACTN</name>
<organism evidence="2 3">
    <name type="scientific">Streptomyces caledonius</name>
    <dbReference type="NCBI Taxonomy" id="3134107"/>
    <lineage>
        <taxon>Bacteria</taxon>
        <taxon>Bacillati</taxon>
        <taxon>Actinomycetota</taxon>
        <taxon>Actinomycetes</taxon>
        <taxon>Kitasatosporales</taxon>
        <taxon>Streptomycetaceae</taxon>
        <taxon>Streptomyces</taxon>
    </lineage>
</organism>
<evidence type="ECO:0000259" key="1">
    <source>
        <dbReference type="Pfam" id="PF09250"/>
    </source>
</evidence>
<evidence type="ECO:0000313" key="3">
    <source>
        <dbReference type="Proteomes" id="UP001382904"/>
    </source>
</evidence>
<proteinExistence type="predicted"/>
<dbReference type="SUPFAM" id="SSF56747">
    <property type="entry name" value="Prim-pol domain"/>
    <property type="match status" value="1"/>
</dbReference>
<reference evidence="2 3" key="1">
    <citation type="submission" date="2024-03" db="EMBL/GenBank/DDBJ databases">
        <title>Novel Streptomyces species of biotechnological and ecological value are a feature of Machair soil.</title>
        <authorList>
            <person name="Prole J.R."/>
            <person name="Goodfellow M."/>
            <person name="Allenby N."/>
            <person name="Ward A.C."/>
        </authorList>
    </citation>
    <scope>NUCLEOTIDE SEQUENCE [LARGE SCALE GENOMIC DNA]</scope>
    <source>
        <strain evidence="2 3">MS1.HAVA.3</strain>
    </source>
</reference>
<evidence type="ECO:0000313" key="2">
    <source>
        <dbReference type="EMBL" id="MEJ8643609.1"/>
    </source>
</evidence>
<dbReference type="Proteomes" id="UP001382904">
    <property type="component" value="Unassembled WGS sequence"/>
</dbReference>
<dbReference type="InterPro" id="IPR015330">
    <property type="entry name" value="DNA_primase/pol_bifunc_N"/>
</dbReference>
<dbReference type="EMBL" id="JBBKAM010000002">
    <property type="protein sequence ID" value="MEJ8643609.1"/>
    <property type="molecule type" value="Genomic_DNA"/>
</dbReference>
<accession>A0ABU8U6V2</accession>
<gene>
    <name evidence="2" type="ORF">WKI68_24005</name>
</gene>
<sequence>MTEPRTAPARRAVEHVLDLAAGGMHVFPLRPNDKRPAVDRWEQRATLDPDRIRRCWDAVRTA</sequence>
<comment type="caution">
    <text evidence="2">The sequence shown here is derived from an EMBL/GenBank/DDBJ whole genome shotgun (WGS) entry which is preliminary data.</text>
</comment>
<dbReference type="Pfam" id="PF09250">
    <property type="entry name" value="Prim-Pol"/>
    <property type="match status" value="1"/>
</dbReference>
<protein>
    <submittedName>
        <fullName evidence="2">Bifunctional DNA primase/polymerase</fullName>
    </submittedName>
</protein>